<dbReference type="PANTHER" id="PTHR35866">
    <property type="entry name" value="PUTATIVE-RELATED"/>
    <property type="match status" value="1"/>
</dbReference>
<evidence type="ECO:0000313" key="1">
    <source>
        <dbReference type="EMBL" id="SNQ61864.1"/>
    </source>
</evidence>
<dbReference type="RefSeq" id="WP_096206490.1">
    <property type="nucleotide sequence ID" value="NZ_FZMP01000196.1"/>
</dbReference>
<accession>A0A284VRF2</accession>
<dbReference type="AlphaFoldDB" id="A0A284VRF2"/>
<evidence type="ECO:0000313" key="2">
    <source>
        <dbReference type="Proteomes" id="UP000218615"/>
    </source>
</evidence>
<dbReference type="Pfam" id="PF03692">
    <property type="entry name" value="CxxCxxCC"/>
    <property type="match status" value="1"/>
</dbReference>
<reference evidence="2" key="1">
    <citation type="submission" date="2017-06" db="EMBL/GenBank/DDBJ databases">
        <authorList>
            <person name="Cremers G."/>
        </authorList>
    </citation>
    <scope>NUCLEOTIDE SEQUENCE [LARGE SCALE GENOMIC DNA]</scope>
</reference>
<dbReference type="PANTHER" id="PTHR35866:SF1">
    <property type="entry name" value="YKGJ FAMILY CYSTEINE CLUSTER PROTEIN"/>
    <property type="match status" value="1"/>
</dbReference>
<organism evidence="1 2">
    <name type="scientific">Candidatus Methanoperedens nitratireducens</name>
    <dbReference type="NCBI Taxonomy" id="1392998"/>
    <lineage>
        <taxon>Archaea</taxon>
        <taxon>Methanobacteriati</taxon>
        <taxon>Methanobacteriota</taxon>
        <taxon>Stenosarchaea group</taxon>
        <taxon>Methanomicrobia</taxon>
        <taxon>Methanosarcinales</taxon>
        <taxon>ANME-2 cluster</taxon>
        <taxon>Candidatus Methanoperedentaceae</taxon>
        <taxon>Candidatus Methanoperedens</taxon>
    </lineage>
</organism>
<gene>
    <name evidence="1" type="ORF">MNV_50123</name>
</gene>
<dbReference type="EMBL" id="FZMP01000196">
    <property type="protein sequence ID" value="SNQ61864.1"/>
    <property type="molecule type" value="Genomic_DNA"/>
</dbReference>
<sequence>MDIASLRSRIGHLIHIHSSDYVPHIRGSGFSCARCGWCCRNNFDIKITEDISRPSNAISIFPGDIRRIIRGTGFQWDDVAQPDIYSCLSDGENIWAIGWILRRNDAGDCVFYKNNECAIYDWRPMICRCYPFFMGERDVDIMHCKGLGNEMTQERAEEMARMLKRYEMKKLRSYIGIIGQLGDRLSFASLRALPCDYSGDVFVCDGERISNVRLACR</sequence>
<dbReference type="OrthoDB" id="36424at2157"/>
<name>A0A284VRF2_9EURY</name>
<evidence type="ECO:0008006" key="3">
    <source>
        <dbReference type="Google" id="ProtNLM"/>
    </source>
</evidence>
<protein>
    <recommendedName>
        <fullName evidence="3">Fe-S oxidoreductase</fullName>
    </recommendedName>
</protein>
<proteinExistence type="predicted"/>
<dbReference type="InterPro" id="IPR005358">
    <property type="entry name" value="Puta_zinc/iron-chelating_dom"/>
</dbReference>
<keyword evidence="2" id="KW-1185">Reference proteome</keyword>
<dbReference type="Proteomes" id="UP000218615">
    <property type="component" value="Unassembled WGS sequence"/>
</dbReference>